<dbReference type="Proteomes" id="UP000540989">
    <property type="component" value="Unassembled WGS sequence"/>
</dbReference>
<accession>A0A7W7Z9C0</accession>
<comment type="caution">
    <text evidence="2">The sequence shown here is derived from an EMBL/GenBank/DDBJ whole genome shotgun (WGS) entry which is preliminary data.</text>
</comment>
<reference evidence="2 3" key="1">
    <citation type="submission" date="2020-08" db="EMBL/GenBank/DDBJ databases">
        <title>Genomic Encyclopedia of Type Strains, Phase IV (KMG-V): Genome sequencing to study the core and pangenomes of soil and plant-associated prokaryotes.</title>
        <authorList>
            <person name="Whitman W."/>
        </authorList>
    </citation>
    <scope>NUCLEOTIDE SEQUENCE [LARGE SCALE GENOMIC DNA]</scope>
    <source>
        <strain evidence="2 3">M8UP14</strain>
    </source>
</reference>
<keyword evidence="3" id="KW-1185">Reference proteome</keyword>
<organism evidence="2 3">
    <name type="scientific">Granulicella aggregans</name>
    <dbReference type="NCBI Taxonomy" id="474949"/>
    <lineage>
        <taxon>Bacteria</taxon>
        <taxon>Pseudomonadati</taxon>
        <taxon>Acidobacteriota</taxon>
        <taxon>Terriglobia</taxon>
        <taxon>Terriglobales</taxon>
        <taxon>Acidobacteriaceae</taxon>
        <taxon>Granulicella</taxon>
    </lineage>
</organism>
<evidence type="ECO:0000313" key="2">
    <source>
        <dbReference type="EMBL" id="MBB5055657.1"/>
    </source>
</evidence>
<dbReference type="AlphaFoldDB" id="A0A7W7Z9C0"/>
<gene>
    <name evidence="2" type="ORF">HDF16_000326</name>
</gene>
<dbReference type="RefSeq" id="WP_184213426.1">
    <property type="nucleotide sequence ID" value="NZ_JACHIP010000001.1"/>
</dbReference>
<evidence type="ECO:0000256" key="1">
    <source>
        <dbReference type="SAM" id="MobiDB-lite"/>
    </source>
</evidence>
<protein>
    <submittedName>
        <fullName evidence="2">Uncharacterized protein</fullName>
    </submittedName>
</protein>
<feature type="compositionally biased region" description="Basic and acidic residues" evidence="1">
    <location>
        <begin position="465"/>
        <end position="483"/>
    </location>
</feature>
<name>A0A7W7Z9C0_9BACT</name>
<feature type="region of interest" description="Disordered" evidence="1">
    <location>
        <begin position="463"/>
        <end position="483"/>
    </location>
</feature>
<dbReference type="EMBL" id="JACHIP010000001">
    <property type="protein sequence ID" value="MBB5055657.1"/>
    <property type="molecule type" value="Genomic_DNA"/>
</dbReference>
<evidence type="ECO:0000313" key="3">
    <source>
        <dbReference type="Proteomes" id="UP000540989"/>
    </source>
</evidence>
<sequence>MKRFSPIAAGVVLLALIASGERGYAAVGSETSPAGKKFEQAVERTGNLHLPLNRAYLYRQAAGAVAQRDKAEAVGLLKRALSDIDAAEVAARAAATVDDAVLRQLEMGRRSTILQVLRIDSGETLRLLAAPQTADGDMELQRQVFDRVASDRASAKGIDLVRDAAARKLEFGVTPAVVAGYDMLRRRDAGAAKLFGAAIVFRLKTIDPASDPLAVTSAFALLKLQKGDGGRRESKVNLSASALEADSLTTLYTFIGDAFLEEQDPTVLALTEKPTEYMQAMQQYAPEKADELTQALAAASTAAATAATSAAKTAVDAEQPTAEEKAQLEAARAQVQARLAAQIRETYAHTRQLSQKIGQTSLSGEERDNAVFAAVEEANRSLSLGRALAKDLEPEAFNNGELEFYGFGQLNGVVDSVSSILQRYALDHPGVAEDAASRLDGTEVQTEVELQIAIREMNGRVGFSGDRDGRRHRMQDDVERPTL</sequence>
<proteinExistence type="predicted"/>